<organism evidence="1 2">
    <name type="scientific">Eumeta variegata</name>
    <name type="common">Bagworm moth</name>
    <name type="synonym">Eumeta japonica</name>
    <dbReference type="NCBI Taxonomy" id="151549"/>
    <lineage>
        <taxon>Eukaryota</taxon>
        <taxon>Metazoa</taxon>
        <taxon>Ecdysozoa</taxon>
        <taxon>Arthropoda</taxon>
        <taxon>Hexapoda</taxon>
        <taxon>Insecta</taxon>
        <taxon>Pterygota</taxon>
        <taxon>Neoptera</taxon>
        <taxon>Endopterygota</taxon>
        <taxon>Lepidoptera</taxon>
        <taxon>Glossata</taxon>
        <taxon>Ditrysia</taxon>
        <taxon>Tineoidea</taxon>
        <taxon>Psychidae</taxon>
        <taxon>Oiketicinae</taxon>
        <taxon>Eumeta</taxon>
    </lineage>
</organism>
<dbReference type="AlphaFoldDB" id="A0A4C1V6W4"/>
<keyword evidence="2" id="KW-1185">Reference proteome</keyword>
<proteinExistence type="predicted"/>
<evidence type="ECO:0000313" key="2">
    <source>
        <dbReference type="Proteomes" id="UP000299102"/>
    </source>
</evidence>
<reference evidence="1 2" key="1">
    <citation type="journal article" date="2019" name="Commun. Biol.">
        <title>The bagworm genome reveals a unique fibroin gene that provides high tensile strength.</title>
        <authorList>
            <person name="Kono N."/>
            <person name="Nakamura H."/>
            <person name="Ohtoshi R."/>
            <person name="Tomita M."/>
            <person name="Numata K."/>
            <person name="Arakawa K."/>
        </authorList>
    </citation>
    <scope>NUCLEOTIDE SEQUENCE [LARGE SCALE GENOMIC DNA]</scope>
</reference>
<gene>
    <name evidence="1" type="ORF">EVAR_7442_1</name>
</gene>
<evidence type="ECO:0000313" key="1">
    <source>
        <dbReference type="EMBL" id="GBP34389.1"/>
    </source>
</evidence>
<dbReference type="EMBL" id="BGZK01000287">
    <property type="protein sequence ID" value="GBP34389.1"/>
    <property type="molecule type" value="Genomic_DNA"/>
</dbReference>
<dbReference type="OrthoDB" id="6782199at2759"/>
<protein>
    <submittedName>
        <fullName evidence="1">Uncharacterized protein</fullName>
    </submittedName>
</protein>
<comment type="caution">
    <text evidence="1">The sequence shown here is derived from an EMBL/GenBank/DDBJ whole genome shotgun (WGS) entry which is preliminary data.</text>
</comment>
<accession>A0A4C1V6W4</accession>
<sequence>MQRRGSPSVTFSFPEERNENWKSPFRYSECVQRCGYECIRSRSLWLRVKIGTDFYLGVYSPDMSKPLEEREEFWADVRDILVKCDRYERIVILGYFNGWEMLGKFPGKPKIFWHLVKKAGNNSETSYIHVIRDDDGHLLNEENNLKERWKKLFKSVFAKEDSVVDDKVIASEYMIDDGNENEITMDKIMKAPKRMKIGELTCVMWLYQKC</sequence>
<dbReference type="Proteomes" id="UP000299102">
    <property type="component" value="Unassembled WGS sequence"/>
</dbReference>
<name>A0A4C1V6W4_EUMVA</name>